<reference evidence="1" key="1">
    <citation type="submission" date="2019-03" db="EMBL/GenBank/DDBJ databases">
        <title>Serratia marcescens strain N2 draft genome.</title>
        <authorList>
            <person name="Yassin A."/>
            <person name="El-Kenawy N."/>
            <person name="Youssef N.H."/>
        </authorList>
    </citation>
    <scope>NUCLEOTIDE SEQUENCE [LARGE SCALE GENOMIC DNA]</scope>
    <source>
        <strain evidence="1">N2</strain>
    </source>
</reference>
<dbReference type="EMBL" id="SPSG01002605">
    <property type="protein sequence ID" value="TFU80429.1"/>
    <property type="molecule type" value="Genomic_DNA"/>
</dbReference>
<proteinExistence type="predicted"/>
<accession>A0A9X8VFD5</accession>
<organism evidence="1">
    <name type="scientific">Serratia marcescens</name>
    <dbReference type="NCBI Taxonomy" id="615"/>
    <lineage>
        <taxon>Bacteria</taxon>
        <taxon>Pseudomonadati</taxon>
        <taxon>Pseudomonadota</taxon>
        <taxon>Gammaproteobacteria</taxon>
        <taxon>Enterobacterales</taxon>
        <taxon>Yersiniaceae</taxon>
        <taxon>Serratia</taxon>
    </lineage>
</organism>
<protein>
    <submittedName>
        <fullName evidence="1">DUF2313 domain-containing protein</fullName>
    </submittedName>
</protein>
<evidence type="ECO:0000313" key="1">
    <source>
        <dbReference type="EMBL" id="TFU80429.1"/>
    </source>
</evidence>
<dbReference type="RefSeq" id="WP_212562804.1">
    <property type="nucleotide sequence ID" value="NZ_SPSG02000011.1"/>
</dbReference>
<dbReference type="Pfam" id="PF10076">
    <property type="entry name" value="Phage_Mu_Gp48"/>
    <property type="match status" value="1"/>
</dbReference>
<dbReference type="AlphaFoldDB" id="A0A9X8VFD5"/>
<comment type="caution">
    <text evidence="1">The sequence shown here is derived from an EMBL/GenBank/DDBJ whole genome shotgun (WGS) entry which is preliminary data.</text>
</comment>
<name>A0A9X8VFD5_SERMA</name>
<gene>
    <name evidence="1" type="ORF">E0L31_19695</name>
</gene>
<sequence>MSYATLLGNLLPPVAYDPNGEQIKVEHHAEGSALQQAEDAAQCVALGIVPLQINELIPDWERVLDLVPAPDASLQERLTLIKAKINTTGGLSRPYFINLAKSLGYTITIDEPQPFRIGINRMGDRLYSRDTIWIWRVNVLHSDNLVGTAQLESMFQDLKPAHTFCHFIYKEA</sequence>
<dbReference type="InterPro" id="IPR018755">
    <property type="entry name" value="Phage_Mu_Gp48"/>
</dbReference>